<feature type="region of interest" description="Disordered" evidence="2">
    <location>
        <begin position="348"/>
        <end position="635"/>
    </location>
</feature>
<keyword evidence="4" id="KW-1185">Reference proteome</keyword>
<feature type="compositionally biased region" description="Basic and acidic residues" evidence="2">
    <location>
        <begin position="473"/>
        <end position="488"/>
    </location>
</feature>
<protein>
    <submittedName>
        <fullName evidence="5">MATH and LRR domain-containing protein PFE0570w-like</fullName>
    </submittedName>
</protein>
<organism evidence="4 5">
    <name type="scientific">Ceratosolen solmsi marchali</name>
    <dbReference type="NCBI Taxonomy" id="326594"/>
    <lineage>
        <taxon>Eukaryota</taxon>
        <taxon>Metazoa</taxon>
        <taxon>Ecdysozoa</taxon>
        <taxon>Arthropoda</taxon>
        <taxon>Hexapoda</taxon>
        <taxon>Insecta</taxon>
        <taxon>Pterygota</taxon>
        <taxon>Neoptera</taxon>
        <taxon>Endopterygota</taxon>
        <taxon>Hymenoptera</taxon>
        <taxon>Apocrita</taxon>
        <taxon>Proctotrupomorpha</taxon>
        <taxon>Chalcidoidea</taxon>
        <taxon>Agaonidae</taxon>
        <taxon>Agaoninae</taxon>
        <taxon>Ceratosolen</taxon>
    </lineage>
</organism>
<reference evidence="5" key="1">
    <citation type="submission" date="2025-08" db="UniProtKB">
        <authorList>
            <consortium name="RefSeq"/>
        </authorList>
    </citation>
    <scope>IDENTIFICATION</scope>
</reference>
<evidence type="ECO:0000256" key="2">
    <source>
        <dbReference type="SAM" id="MobiDB-lite"/>
    </source>
</evidence>
<dbReference type="InterPro" id="IPR012934">
    <property type="entry name" value="Znf_AD"/>
</dbReference>
<feature type="compositionally biased region" description="Low complexity" evidence="2">
    <location>
        <begin position="703"/>
        <end position="713"/>
    </location>
</feature>
<proteinExistence type="predicted"/>
<evidence type="ECO:0000313" key="5">
    <source>
        <dbReference type="RefSeq" id="XP_011502012.1"/>
    </source>
</evidence>
<dbReference type="SMART" id="SM00868">
    <property type="entry name" value="zf-AD"/>
    <property type="match status" value="2"/>
</dbReference>
<evidence type="ECO:0000259" key="3">
    <source>
        <dbReference type="PROSITE" id="PS00028"/>
    </source>
</evidence>
<dbReference type="GeneID" id="105365517"/>
<accession>A0AAJ6YPR7</accession>
<feature type="compositionally biased region" description="Basic and acidic residues" evidence="2">
    <location>
        <begin position="398"/>
        <end position="456"/>
    </location>
</feature>
<evidence type="ECO:0000313" key="4">
    <source>
        <dbReference type="Proteomes" id="UP000695007"/>
    </source>
</evidence>
<gene>
    <name evidence="5" type="primary">LOC105365517</name>
</gene>
<feature type="domain" description="C2H2-type" evidence="3">
    <location>
        <begin position="998"/>
        <end position="1018"/>
    </location>
</feature>
<dbReference type="GO" id="GO:0005634">
    <property type="term" value="C:nucleus"/>
    <property type="evidence" value="ECO:0007669"/>
    <property type="project" value="InterPro"/>
</dbReference>
<feature type="compositionally biased region" description="Basic and acidic residues" evidence="2">
    <location>
        <begin position="1180"/>
        <end position="1191"/>
    </location>
</feature>
<feature type="compositionally biased region" description="Basic and acidic residues" evidence="2">
    <location>
        <begin position="673"/>
        <end position="700"/>
    </location>
</feature>
<feature type="compositionally biased region" description="Low complexity" evidence="2">
    <location>
        <begin position="591"/>
        <end position="603"/>
    </location>
</feature>
<dbReference type="PROSITE" id="PS00028">
    <property type="entry name" value="ZINC_FINGER_C2H2_1"/>
    <property type="match status" value="1"/>
</dbReference>
<name>A0AAJ6YPR7_9HYME</name>
<feature type="coiled-coil region" evidence="1">
    <location>
        <begin position="1116"/>
        <end position="1150"/>
    </location>
</feature>
<feature type="compositionally biased region" description="Basic and acidic residues" evidence="2">
    <location>
        <begin position="506"/>
        <end position="534"/>
    </location>
</feature>
<evidence type="ECO:0000256" key="1">
    <source>
        <dbReference type="SAM" id="Coils"/>
    </source>
</evidence>
<feature type="compositionally biased region" description="Acidic residues" evidence="2">
    <location>
        <begin position="556"/>
        <end position="568"/>
    </location>
</feature>
<sequence length="1670" mass="190735">MPGENCLVCASDEGIFLDVLDQPTLRVKAKNCRLDKVSEDGPSTKVCYKCAFEIEQCNIFVEKIKKANKIQNSRKSCCIFCLDAYNKEIFFDLTKQKFGVNNLIQRIQDLFPDELKYKELQRHLICLSCRYCVDLLIDLRNLSDEIPAKLKTIIQNGIDPADLPKTKTSIVNRKTTFIQSSNLDLNTPSDTDSDSSVIMSNRKRKNKVNKTIVSRSQRKCEQCKIEVKSGVDMYKIYRTGVTVCKQCWLTIDPGKVKTSSKKRKKFDYSGTKLCSVLLEDVYQKNSYEREYKIEKDNKGNTVFIVTDDSESESRTKRKVNKIKSNDINNKQDVSKEVVHDIEIKKVKSVRGGRRKEDVEKSMQETVDNKPTRLGNRRKESEPSLQEVEVKSTRSRRHKDSEQSVREESELKSIKSSIRRKDSEESIHEDGEDKFTKDYGSLKDDEQSIHDNTEFKSTKMIRRRKESEESSQDIEIRLTRSSQSRKDSEQSIQEVLEVKPVSKSFRQRKESDHSSQEFERKANKSNKNRDSEHSSQDGMEIINARGFRRRKESDQSIQEDIEVNVDIDSDSAPVSKKAKTSSPKVESMPKHIQSNINNQNSAASEIVFTRKRGRSSSLESTDSVRKSSRSARKNTLELEEIIEIDVDDSNSFKIQKENVSLNEELMNKGILIQESKRNRTERAISYDNHSDVESNASDRKVSSKRSSSVSSKESTPVLQFKAPHNKDNQENLESLKFTLKETKSNRFVKIQKFEIGKSDDVESLKSIEVDTSESEEIDVLKSTDEETKDDTLKVLMEEKDKSKSPILEEDDVKLDKVAIRLIDDDMLTSVDEDNSNDISEKNLMFNTNDLHKIDHRRDYKSVKQNIIDYENEKYLQKSENESIEENIIITNIDNVKKDMVEEIYNDIEKDIVASDINDIETNVSEDYSDHSMPESLKDKYISSKQLLSYKFKSRKSKFSSNKKSRKSKNKDSSDDIIVYDSSDSEVTKFSEQVNITYTCTICDKIYENKFIGLQHELTHMKTLEIKLKKVQIPNPNKSFNESDIELQISSKDNTFHSDSTDEVLAIDQNEEKNENIIKIKEQILKGEKHENNIDNNKKEEAIDEQIIKVSSLTNINIDTTQNNHNETSNTLNEVEESIERTRIEKETKINDIDEEKVELIKSVQGNEVEDISKQPIRKLSKKSEAKSKSDKKSRGKRKIINENVELEREMTSAVEIQSDKIAEAVQETLNDMAELHVKIQESNPVKVPELNKILNSDESEIEKKNEITELETINEDKNENPIMQLTEKKECGSTMECDDAIQREIMQSEKVICETVNEGREIVHEMESSSTDVLNESFKEAAVDLEVKVMKEPYDEIIDKSKKVEDDEAESIKDVANLDSQIVDIIADNVECKLSKSNGTVEIEEAVDLNGSDRENECIIDSPTDVNVESGTEIDNAMLNRLSVEKDDICLGQDNNETVGVTNEADGNNTEDEEALAQESLEELMQRGGLQIIDELAESVTDGDEESEKDVNLSSEKENVTEKEIEIDNELQIKISDAECTEILEISNKSLSKQKEVDNGVLGENQIIQDVDVVEEVINDDEQPHGNVVQEVEVESNGNCVNVANNVVSQALTDVFNMATVDISKRLDLQTDPISDEETEVIPETVENISREIRNSQDMPSLDPIDEINDD</sequence>
<feature type="region of interest" description="Disordered" evidence="2">
    <location>
        <begin position="1170"/>
        <end position="1197"/>
    </location>
</feature>
<dbReference type="RefSeq" id="XP_011502012.1">
    <property type="nucleotide sequence ID" value="XM_011503710.1"/>
</dbReference>
<dbReference type="KEGG" id="csol:105365517"/>
<dbReference type="InterPro" id="IPR013087">
    <property type="entry name" value="Znf_C2H2_type"/>
</dbReference>
<dbReference type="GO" id="GO:0008270">
    <property type="term" value="F:zinc ion binding"/>
    <property type="evidence" value="ECO:0007669"/>
    <property type="project" value="InterPro"/>
</dbReference>
<feature type="compositionally biased region" description="Basic and acidic residues" evidence="2">
    <location>
        <begin position="354"/>
        <end position="391"/>
    </location>
</feature>
<dbReference type="Proteomes" id="UP000695007">
    <property type="component" value="Unplaced"/>
</dbReference>
<feature type="region of interest" description="Disordered" evidence="2">
    <location>
        <begin position="1649"/>
        <end position="1670"/>
    </location>
</feature>
<feature type="region of interest" description="Disordered" evidence="2">
    <location>
        <begin position="667"/>
        <end position="725"/>
    </location>
</feature>
<keyword evidence="1" id="KW-0175">Coiled coil</keyword>